<dbReference type="PANTHER" id="PTHR38149:SF1">
    <property type="entry name" value="ATPASE"/>
    <property type="match status" value="1"/>
</dbReference>
<evidence type="ECO:0000259" key="3">
    <source>
        <dbReference type="Pfam" id="PF20446"/>
    </source>
</evidence>
<dbReference type="PANTHER" id="PTHR38149">
    <property type="entry name" value="ATPASE"/>
    <property type="match status" value="1"/>
</dbReference>
<sequence>MSSYHRGGGGRGGGGGGGRGRGRGRYVDMMGGAPLGIYEDEQRTGPPQRSFTPRDDDSDGEGGQAVPHSTDPPQPLHILESFLRRVDGSNYSQLKELTNRSYSLTRQLSPDPASVSIRFLRIQSDPFAPGSQVSVSVPAPFNVRALLHSAASTPPPPSSTGSVGGGSLSPQDVACRRVAAEDFVLRCVKRGLAAARQRSGAVQMIHHSQHVLPRSAVQLVDTSEAAEWEAEEAQGGAGGWLHVRFRVKLPGHGRRIDSRGIEDILLKEVLPVFQAEVLRCDHHALWTHVTSVHDQEWLRAQLRGRGLAAFIVDGAVLPRAAGDSDKPLSGPHVVPFASPASLQQSFHLPYSDRDIGGAGLPHGLTLIAGGGFHGKSTLLRALELGIYNHVPSDGRTFVVVDPTAVKIRAEDRRAVHGVDITPFITNLPYRDNTAAFATADASGSTSQAANIMEALELGSTALLLDEDTSATNFMYRDALMEQLVPRTQEPITSFVHRVRDLIHHHGVSVIMVVGGSGQYFPMADVVLVLNSYKVTDATAQAKQIVARGMSNSNGGGGAAAGELLGSAAPPATSAFHLPPQRRFVYADTFGALKGQGGGGGGGAHYQRGYGGHDRGIKTSGVGLERIRMADEEINIALVEQLVEEGQLNAIAQCLAMMYDAGSGAVAQWQQQQQQQQQQQSPQQPVYPPSLLAGLPSTTSDFGRLVYSCERRLRQARLEAQTQSCYLPSGFTTLPRVFEIGAALNRLRLLVTSGK</sequence>
<dbReference type="Pfam" id="PF09818">
    <property type="entry name" value="ABC_ATPase"/>
    <property type="match status" value="1"/>
</dbReference>
<dbReference type="InterPro" id="IPR049069">
    <property type="entry name" value="MRB1590-like_C"/>
</dbReference>
<feature type="compositionally biased region" description="Low complexity" evidence="1">
    <location>
        <begin position="669"/>
        <end position="683"/>
    </location>
</feature>
<dbReference type="Proteomes" id="UP001430356">
    <property type="component" value="Unassembled WGS sequence"/>
</dbReference>
<feature type="region of interest" description="Disordered" evidence="1">
    <location>
        <begin position="669"/>
        <end position="692"/>
    </location>
</feature>
<dbReference type="InterPro" id="IPR019195">
    <property type="entry name" value="ABC_ATPase_put"/>
</dbReference>
<dbReference type="InterPro" id="IPR046833">
    <property type="entry name" value="ABC_N"/>
</dbReference>
<dbReference type="Pfam" id="PF20446">
    <property type="entry name" value="ABC_N"/>
    <property type="match status" value="1"/>
</dbReference>
<dbReference type="InterPro" id="IPR027417">
    <property type="entry name" value="P-loop_NTPase"/>
</dbReference>
<evidence type="ECO:0000313" key="5">
    <source>
        <dbReference type="EMBL" id="KAK7194566.1"/>
    </source>
</evidence>
<accession>A0AAW0ELP5</accession>
<evidence type="ECO:0000259" key="2">
    <source>
        <dbReference type="Pfam" id="PF09818"/>
    </source>
</evidence>
<keyword evidence="6" id="KW-1185">Reference proteome</keyword>
<feature type="region of interest" description="Disordered" evidence="1">
    <location>
        <begin position="1"/>
        <end position="75"/>
    </location>
</feature>
<proteinExistence type="predicted"/>
<gene>
    <name evidence="5" type="ORF">NESM_000374400</name>
</gene>
<feature type="compositionally biased region" description="Gly residues" evidence="1">
    <location>
        <begin position="1"/>
        <end position="19"/>
    </location>
</feature>
<protein>
    <submittedName>
        <fullName evidence="5">Mitochondrial RNA binding complex 1 subunit</fullName>
    </submittedName>
</protein>
<comment type="caution">
    <text evidence="5">The sequence shown here is derived from an EMBL/GenBank/DDBJ whole genome shotgun (WGS) entry which is preliminary data.</text>
</comment>
<evidence type="ECO:0000259" key="4">
    <source>
        <dbReference type="Pfam" id="PF21117"/>
    </source>
</evidence>
<dbReference type="Pfam" id="PF21117">
    <property type="entry name" value="MRB1590_C"/>
    <property type="match status" value="1"/>
</dbReference>
<feature type="domain" description="ATPase of the ABC class C-terminal" evidence="2">
    <location>
        <begin position="282"/>
        <end position="550"/>
    </location>
</feature>
<feature type="domain" description="ATPase of the ABC class N-terminal" evidence="3">
    <location>
        <begin position="79"/>
        <end position="276"/>
    </location>
</feature>
<dbReference type="AlphaFoldDB" id="A0AAW0ELP5"/>
<dbReference type="SUPFAM" id="SSF52540">
    <property type="entry name" value="P-loop containing nucleoside triphosphate hydrolases"/>
    <property type="match status" value="1"/>
</dbReference>
<dbReference type="InterPro" id="IPR046834">
    <property type="entry name" value="ABC_ATPase_C"/>
</dbReference>
<evidence type="ECO:0000256" key="1">
    <source>
        <dbReference type="SAM" id="MobiDB-lite"/>
    </source>
</evidence>
<name>A0AAW0ELP5_9TRYP</name>
<organism evidence="5 6">
    <name type="scientific">Novymonas esmeraldas</name>
    <dbReference type="NCBI Taxonomy" id="1808958"/>
    <lineage>
        <taxon>Eukaryota</taxon>
        <taxon>Discoba</taxon>
        <taxon>Euglenozoa</taxon>
        <taxon>Kinetoplastea</taxon>
        <taxon>Metakinetoplastina</taxon>
        <taxon>Trypanosomatida</taxon>
        <taxon>Trypanosomatidae</taxon>
        <taxon>Novymonas</taxon>
    </lineage>
</organism>
<dbReference type="EMBL" id="JAECZO010000038">
    <property type="protein sequence ID" value="KAK7194566.1"/>
    <property type="molecule type" value="Genomic_DNA"/>
</dbReference>
<feature type="domain" description="MRB1590-like C-terminal" evidence="4">
    <location>
        <begin position="617"/>
        <end position="749"/>
    </location>
</feature>
<evidence type="ECO:0000313" key="6">
    <source>
        <dbReference type="Proteomes" id="UP001430356"/>
    </source>
</evidence>
<reference evidence="5 6" key="1">
    <citation type="journal article" date="2021" name="MBio">
        <title>A New Model Trypanosomatid, Novymonas esmeraldas: Genomic Perception of Its 'Candidatus Pandoraea novymonadis' Endosymbiont.</title>
        <authorList>
            <person name="Zakharova A."/>
            <person name="Saura A."/>
            <person name="Butenko A."/>
            <person name="Podesvova L."/>
            <person name="Warmusova S."/>
            <person name="Kostygov A.Y."/>
            <person name="Nenarokova A."/>
            <person name="Lukes J."/>
            <person name="Opperdoes F.R."/>
            <person name="Yurchenko V."/>
        </authorList>
    </citation>
    <scope>NUCLEOTIDE SEQUENCE [LARGE SCALE GENOMIC DNA]</scope>
    <source>
        <strain evidence="5 6">E262AT.01</strain>
    </source>
</reference>